<feature type="transmembrane region" description="Helical" evidence="1">
    <location>
        <begin position="21"/>
        <end position="44"/>
    </location>
</feature>
<dbReference type="InterPro" id="IPR050445">
    <property type="entry name" value="Bact_polysacc_biosynth/exp"/>
</dbReference>
<protein>
    <recommendedName>
        <fullName evidence="4">Polysaccharide chain length determinant N-terminal domain-containing protein</fullName>
    </recommendedName>
</protein>
<name>A0A098LEV1_9BACT</name>
<proteinExistence type="predicted"/>
<evidence type="ECO:0008006" key="4">
    <source>
        <dbReference type="Google" id="ProtNLM"/>
    </source>
</evidence>
<dbReference type="AlphaFoldDB" id="A0A098LEV1"/>
<dbReference type="OrthoDB" id="647428at2"/>
<dbReference type="Proteomes" id="UP000030185">
    <property type="component" value="Unassembled WGS sequence"/>
</dbReference>
<comment type="caution">
    <text evidence="2">The sequence shown here is derived from an EMBL/GenBank/DDBJ whole genome shotgun (WGS) entry which is preliminary data.</text>
</comment>
<keyword evidence="1" id="KW-0812">Transmembrane</keyword>
<reference evidence="2 3" key="1">
    <citation type="submission" date="2014-09" db="EMBL/GenBank/DDBJ databases">
        <title>Sporocytophaga myxococcoides PG-01 genome sequencing.</title>
        <authorList>
            <person name="Liu L."/>
            <person name="Gao P.J."/>
            <person name="Chen G.J."/>
            <person name="Wang L.S."/>
        </authorList>
    </citation>
    <scope>NUCLEOTIDE SEQUENCE [LARGE SCALE GENOMIC DNA]</scope>
    <source>
        <strain evidence="2 3">PG-01</strain>
    </source>
</reference>
<dbReference type="GO" id="GO:0004713">
    <property type="term" value="F:protein tyrosine kinase activity"/>
    <property type="evidence" value="ECO:0007669"/>
    <property type="project" value="TreeGrafter"/>
</dbReference>
<dbReference type="PANTHER" id="PTHR32309">
    <property type="entry name" value="TYROSINE-PROTEIN KINASE"/>
    <property type="match status" value="1"/>
</dbReference>
<dbReference type="STRING" id="153721.MYP_2182"/>
<dbReference type="GO" id="GO:0005886">
    <property type="term" value="C:plasma membrane"/>
    <property type="evidence" value="ECO:0007669"/>
    <property type="project" value="TreeGrafter"/>
</dbReference>
<accession>A0A098LEV1</accession>
<keyword evidence="1" id="KW-1133">Transmembrane helix</keyword>
<sequence length="286" mass="33176">MKENNFNLLSFWDVIKRWKKLIIGSFLLSLVLSTIVAFMLPIYYKSVVIFYPFDPRSYDPRFALVKNPGFGIYAGEQEVERILAVGESRELAFYMIEKFNLYQRYNIKKNEAKAEKRVFDEFMSQVTIKKTPLAGGLEVIVFDKDAKIAADMANEIIKFIDKKNREPISIINNQILRGYLKSQEEKVKDIQKLIENLKPNQNYTAFNTDFLANEYIYNYTKLSDVQQELKVLDEKIETLYVLEPAKPALDKAKPVKSLVILVGIVGMMIIVFFIISIAESFSKRED</sequence>
<feature type="transmembrane region" description="Helical" evidence="1">
    <location>
        <begin position="258"/>
        <end position="278"/>
    </location>
</feature>
<evidence type="ECO:0000256" key="1">
    <source>
        <dbReference type="SAM" id="Phobius"/>
    </source>
</evidence>
<dbReference type="EMBL" id="BBLT01000004">
    <property type="protein sequence ID" value="GAL84954.1"/>
    <property type="molecule type" value="Genomic_DNA"/>
</dbReference>
<evidence type="ECO:0000313" key="2">
    <source>
        <dbReference type="EMBL" id="GAL84954.1"/>
    </source>
</evidence>
<keyword evidence="1" id="KW-0472">Membrane</keyword>
<evidence type="ECO:0000313" key="3">
    <source>
        <dbReference type="Proteomes" id="UP000030185"/>
    </source>
</evidence>
<gene>
    <name evidence="2" type="ORF">MYP_2182</name>
</gene>
<keyword evidence="3" id="KW-1185">Reference proteome</keyword>
<organism evidence="2 3">
    <name type="scientific">Sporocytophaga myxococcoides</name>
    <dbReference type="NCBI Taxonomy" id="153721"/>
    <lineage>
        <taxon>Bacteria</taxon>
        <taxon>Pseudomonadati</taxon>
        <taxon>Bacteroidota</taxon>
        <taxon>Cytophagia</taxon>
        <taxon>Cytophagales</taxon>
        <taxon>Cytophagaceae</taxon>
        <taxon>Sporocytophaga</taxon>
    </lineage>
</organism>
<dbReference type="PANTHER" id="PTHR32309:SF13">
    <property type="entry name" value="FERRIC ENTEROBACTIN TRANSPORT PROTEIN FEPE"/>
    <property type="match status" value="1"/>
</dbReference>
<dbReference type="RefSeq" id="WP_045462782.1">
    <property type="nucleotide sequence ID" value="NZ_BBLT01000004.1"/>
</dbReference>
<dbReference type="eggNOG" id="COG3206">
    <property type="taxonomic scope" value="Bacteria"/>
</dbReference>